<evidence type="ECO:0000313" key="3">
    <source>
        <dbReference type="Proteomes" id="UP000266841"/>
    </source>
</evidence>
<feature type="region of interest" description="Disordered" evidence="1">
    <location>
        <begin position="1"/>
        <end position="64"/>
    </location>
</feature>
<evidence type="ECO:0000256" key="1">
    <source>
        <dbReference type="SAM" id="MobiDB-lite"/>
    </source>
</evidence>
<organism evidence="2 3">
    <name type="scientific">Thalassiosira oceanica</name>
    <name type="common">Marine diatom</name>
    <dbReference type="NCBI Taxonomy" id="159749"/>
    <lineage>
        <taxon>Eukaryota</taxon>
        <taxon>Sar</taxon>
        <taxon>Stramenopiles</taxon>
        <taxon>Ochrophyta</taxon>
        <taxon>Bacillariophyta</taxon>
        <taxon>Coscinodiscophyceae</taxon>
        <taxon>Thalassiosirophycidae</taxon>
        <taxon>Thalassiosirales</taxon>
        <taxon>Thalassiosiraceae</taxon>
        <taxon>Thalassiosira</taxon>
    </lineage>
</organism>
<comment type="caution">
    <text evidence="2">The sequence shown here is derived from an EMBL/GenBank/DDBJ whole genome shotgun (WGS) entry which is preliminary data.</text>
</comment>
<gene>
    <name evidence="2" type="ORF">THAOC_27226</name>
</gene>
<protein>
    <submittedName>
        <fullName evidence="2">Uncharacterized protein</fullName>
    </submittedName>
</protein>
<name>K0S385_THAOC</name>
<proteinExistence type="predicted"/>
<dbReference type="AlphaFoldDB" id="K0S385"/>
<feature type="non-terminal residue" evidence="2">
    <location>
        <position position="1"/>
    </location>
</feature>
<sequence>QLITCSRRHASTRRSLPLGPSNDSSSEAETAAPEGERECAGDAVDASRAATEPSRHPISLSILR</sequence>
<feature type="compositionally biased region" description="Basic residues" evidence="1">
    <location>
        <begin position="1"/>
        <end position="12"/>
    </location>
</feature>
<keyword evidence="3" id="KW-1185">Reference proteome</keyword>
<evidence type="ECO:0000313" key="2">
    <source>
        <dbReference type="EMBL" id="EJK53357.1"/>
    </source>
</evidence>
<dbReference type="EMBL" id="AGNL01037947">
    <property type="protein sequence ID" value="EJK53357.1"/>
    <property type="molecule type" value="Genomic_DNA"/>
</dbReference>
<reference evidence="2 3" key="1">
    <citation type="journal article" date="2012" name="Genome Biol.">
        <title>Genome and low-iron response of an oceanic diatom adapted to chronic iron limitation.</title>
        <authorList>
            <person name="Lommer M."/>
            <person name="Specht M."/>
            <person name="Roy A.S."/>
            <person name="Kraemer L."/>
            <person name="Andreson R."/>
            <person name="Gutowska M.A."/>
            <person name="Wolf J."/>
            <person name="Bergner S.V."/>
            <person name="Schilhabel M.B."/>
            <person name="Klostermeier U.C."/>
            <person name="Beiko R.G."/>
            <person name="Rosenstiel P."/>
            <person name="Hippler M."/>
            <person name="Laroche J."/>
        </authorList>
    </citation>
    <scope>NUCLEOTIDE SEQUENCE [LARGE SCALE GENOMIC DNA]</scope>
    <source>
        <strain evidence="2 3">CCMP1005</strain>
    </source>
</reference>
<dbReference type="Proteomes" id="UP000266841">
    <property type="component" value="Unassembled WGS sequence"/>
</dbReference>
<accession>K0S385</accession>